<evidence type="ECO:0000256" key="3">
    <source>
        <dbReference type="ARBA" id="ARBA00022679"/>
    </source>
</evidence>
<dbReference type="InterPro" id="IPR051052">
    <property type="entry name" value="Diverse_substrate_MTase"/>
</dbReference>
<gene>
    <name evidence="5" type="ORF">GCM10022224_073260</name>
</gene>
<dbReference type="Gene3D" id="3.40.50.150">
    <property type="entry name" value="Vaccinia Virus protein VP39"/>
    <property type="match status" value="1"/>
</dbReference>
<dbReference type="InterPro" id="IPR029063">
    <property type="entry name" value="SAM-dependent_MTases_sf"/>
</dbReference>
<keyword evidence="6" id="KW-1185">Reference proteome</keyword>
<dbReference type="EMBL" id="BAAAZP010000149">
    <property type="protein sequence ID" value="GAA3696818.1"/>
    <property type="molecule type" value="Genomic_DNA"/>
</dbReference>
<dbReference type="PANTHER" id="PTHR44942">
    <property type="entry name" value="METHYLTRANSF_11 DOMAIN-CONTAINING PROTEIN"/>
    <property type="match status" value="1"/>
</dbReference>
<feature type="domain" description="Methyltransferase type 11" evidence="4">
    <location>
        <begin position="49"/>
        <end position="142"/>
    </location>
</feature>
<name>A0ABP7CXD5_9ACTN</name>
<organism evidence="5 6">
    <name type="scientific">Nonomuraea antimicrobica</name>
    <dbReference type="NCBI Taxonomy" id="561173"/>
    <lineage>
        <taxon>Bacteria</taxon>
        <taxon>Bacillati</taxon>
        <taxon>Actinomycetota</taxon>
        <taxon>Actinomycetes</taxon>
        <taxon>Streptosporangiales</taxon>
        <taxon>Streptosporangiaceae</taxon>
        <taxon>Nonomuraea</taxon>
    </lineage>
</organism>
<dbReference type="CDD" id="cd02440">
    <property type="entry name" value="AdoMet_MTases"/>
    <property type="match status" value="1"/>
</dbReference>
<reference evidence="6" key="1">
    <citation type="journal article" date="2019" name="Int. J. Syst. Evol. Microbiol.">
        <title>The Global Catalogue of Microorganisms (GCM) 10K type strain sequencing project: providing services to taxonomists for standard genome sequencing and annotation.</title>
        <authorList>
            <consortium name="The Broad Institute Genomics Platform"/>
            <consortium name="The Broad Institute Genome Sequencing Center for Infectious Disease"/>
            <person name="Wu L."/>
            <person name="Ma J."/>
        </authorList>
    </citation>
    <scope>NUCLEOTIDE SEQUENCE [LARGE SCALE GENOMIC DNA]</scope>
    <source>
        <strain evidence="6">JCM 16904</strain>
    </source>
</reference>
<evidence type="ECO:0000313" key="5">
    <source>
        <dbReference type="EMBL" id="GAA3696818.1"/>
    </source>
</evidence>
<keyword evidence="3" id="KW-0808">Transferase</keyword>
<comment type="similarity">
    <text evidence="1">Belongs to the methyltransferase superfamily.</text>
</comment>
<keyword evidence="2 5" id="KW-0489">Methyltransferase</keyword>
<evidence type="ECO:0000256" key="1">
    <source>
        <dbReference type="ARBA" id="ARBA00008361"/>
    </source>
</evidence>
<evidence type="ECO:0000259" key="4">
    <source>
        <dbReference type="Pfam" id="PF08241"/>
    </source>
</evidence>
<sequence>MSTGPIKDLGRSFDRVADAYDEGRPSYPDEVYRALTEVSGVELDGATTVDVGAGTGIMTCALRARGARVLAVDPGEPMLARLVSKVAAQRGTPVAAVLGDGNALPLADGVADLVTYAQSWHWLDPATSISEARRVLRPGGAIAGCWNLNHAAQADWLAAYETRLAEEVPAYWGPAVEEWSVPPIASAFEVMAERWIPWTRLVGIEQFLLDLRSHSYMAALSRERADEVVERRRAELRQAFPEGVLSVPVRVYLAVGR</sequence>
<dbReference type="PANTHER" id="PTHR44942:SF4">
    <property type="entry name" value="METHYLTRANSFERASE TYPE 11 DOMAIN-CONTAINING PROTEIN"/>
    <property type="match status" value="1"/>
</dbReference>
<dbReference type="InterPro" id="IPR013216">
    <property type="entry name" value="Methyltransf_11"/>
</dbReference>
<protein>
    <submittedName>
        <fullName evidence="5">Class I SAM-dependent methyltransferase</fullName>
    </submittedName>
</protein>
<proteinExistence type="inferred from homology"/>
<dbReference type="GO" id="GO:0032259">
    <property type="term" value="P:methylation"/>
    <property type="evidence" value="ECO:0007669"/>
    <property type="project" value="UniProtKB-KW"/>
</dbReference>
<dbReference type="SUPFAM" id="SSF53335">
    <property type="entry name" value="S-adenosyl-L-methionine-dependent methyltransferases"/>
    <property type="match status" value="1"/>
</dbReference>
<evidence type="ECO:0000256" key="2">
    <source>
        <dbReference type="ARBA" id="ARBA00022603"/>
    </source>
</evidence>
<dbReference type="Pfam" id="PF08241">
    <property type="entry name" value="Methyltransf_11"/>
    <property type="match status" value="1"/>
</dbReference>
<comment type="caution">
    <text evidence="5">The sequence shown here is derived from an EMBL/GenBank/DDBJ whole genome shotgun (WGS) entry which is preliminary data.</text>
</comment>
<evidence type="ECO:0000313" key="6">
    <source>
        <dbReference type="Proteomes" id="UP001500902"/>
    </source>
</evidence>
<dbReference type="RefSeq" id="WP_344888654.1">
    <property type="nucleotide sequence ID" value="NZ_BAAAZP010000149.1"/>
</dbReference>
<dbReference type="GO" id="GO:0008168">
    <property type="term" value="F:methyltransferase activity"/>
    <property type="evidence" value="ECO:0007669"/>
    <property type="project" value="UniProtKB-KW"/>
</dbReference>
<dbReference type="Proteomes" id="UP001500902">
    <property type="component" value="Unassembled WGS sequence"/>
</dbReference>
<accession>A0ABP7CXD5</accession>